<evidence type="ECO:0008006" key="17">
    <source>
        <dbReference type="Google" id="ProtNLM"/>
    </source>
</evidence>
<dbReference type="InterPro" id="IPR036236">
    <property type="entry name" value="Znf_C2H2_sf"/>
</dbReference>
<protein>
    <recommendedName>
        <fullName evidence="17">Radical SAM core domain-containing protein</fullName>
    </recommendedName>
</protein>
<keyword evidence="2" id="KW-0004">4Fe-4S</keyword>
<evidence type="ECO:0000256" key="5">
    <source>
        <dbReference type="ARBA" id="ARBA00022723"/>
    </source>
</evidence>
<comment type="cofactor">
    <cofactor evidence="1">
        <name>[4Fe-4S] cluster</name>
        <dbReference type="ChEBI" id="CHEBI:49883"/>
    </cofactor>
</comment>
<dbReference type="PROSITE" id="PS51918">
    <property type="entry name" value="RADICAL_SAM"/>
    <property type="match status" value="1"/>
</dbReference>
<dbReference type="Proteomes" id="UP000716291">
    <property type="component" value="Unassembled WGS sequence"/>
</dbReference>
<keyword evidence="3" id="KW-0698">rRNA processing</keyword>
<dbReference type="InterPro" id="IPR040072">
    <property type="entry name" value="Methyltransferase_A"/>
</dbReference>
<evidence type="ECO:0000259" key="13">
    <source>
        <dbReference type="PROSITE" id="PS50157"/>
    </source>
</evidence>
<dbReference type="Pfam" id="PF21016">
    <property type="entry name" value="RlmN_N"/>
    <property type="match status" value="1"/>
</dbReference>
<feature type="compositionally biased region" description="Low complexity" evidence="12">
    <location>
        <begin position="691"/>
        <end position="703"/>
    </location>
</feature>
<proteinExistence type="inferred from homology"/>
<keyword evidence="10" id="KW-0411">Iron-sulfur</keyword>
<dbReference type="InterPro" id="IPR027492">
    <property type="entry name" value="RNA_MTrfase_RlmN"/>
</dbReference>
<keyword evidence="7 11" id="KW-0863">Zinc-finger</keyword>
<dbReference type="Pfam" id="PF04055">
    <property type="entry name" value="Radical_SAM"/>
    <property type="match status" value="1"/>
</dbReference>
<dbReference type="GO" id="GO:0008270">
    <property type="term" value="F:zinc ion binding"/>
    <property type="evidence" value="ECO:0007669"/>
    <property type="project" value="UniProtKB-KW"/>
</dbReference>
<evidence type="ECO:0000313" key="16">
    <source>
        <dbReference type="Proteomes" id="UP000716291"/>
    </source>
</evidence>
<dbReference type="Gene3D" id="3.30.160.60">
    <property type="entry name" value="Classic Zinc Finger"/>
    <property type="match status" value="2"/>
</dbReference>
<dbReference type="Pfam" id="PF00096">
    <property type="entry name" value="zf-C2H2"/>
    <property type="match status" value="2"/>
</dbReference>
<dbReference type="FunFam" id="3.30.160.60:FF:000072">
    <property type="entry name" value="zinc finger protein 143 isoform X1"/>
    <property type="match status" value="1"/>
</dbReference>
<dbReference type="GO" id="GO:0070475">
    <property type="term" value="P:rRNA base methylation"/>
    <property type="evidence" value="ECO:0007669"/>
    <property type="project" value="InterPro"/>
</dbReference>
<dbReference type="PANTHER" id="PTHR30544">
    <property type="entry name" value="23S RRNA METHYLTRANSFERASE"/>
    <property type="match status" value="1"/>
</dbReference>
<feature type="domain" description="C2H2-type" evidence="13">
    <location>
        <begin position="79"/>
        <end position="109"/>
    </location>
</feature>
<dbReference type="GO" id="GO:0000981">
    <property type="term" value="F:DNA-binding transcription factor activity, RNA polymerase II-specific"/>
    <property type="evidence" value="ECO:0007669"/>
    <property type="project" value="UniProtKB-ARBA"/>
</dbReference>
<feature type="compositionally biased region" description="Low complexity" evidence="12">
    <location>
        <begin position="545"/>
        <end position="555"/>
    </location>
</feature>
<dbReference type="Gene3D" id="1.10.150.530">
    <property type="match status" value="1"/>
</dbReference>
<evidence type="ECO:0000256" key="2">
    <source>
        <dbReference type="ARBA" id="ARBA00022485"/>
    </source>
</evidence>
<feature type="region of interest" description="Disordered" evidence="12">
    <location>
        <begin position="627"/>
        <end position="662"/>
    </location>
</feature>
<evidence type="ECO:0000313" key="15">
    <source>
        <dbReference type="EMBL" id="KAG1313041.1"/>
    </source>
</evidence>
<dbReference type="AlphaFoldDB" id="A0A9P6XG58"/>
<dbReference type="GO" id="GO:0003824">
    <property type="term" value="F:catalytic activity"/>
    <property type="evidence" value="ECO:0007669"/>
    <property type="project" value="InterPro"/>
</dbReference>
<dbReference type="SMART" id="SM00355">
    <property type="entry name" value="ZnF_C2H2"/>
    <property type="match status" value="2"/>
</dbReference>
<dbReference type="InterPro" id="IPR007197">
    <property type="entry name" value="rSAM"/>
</dbReference>
<dbReference type="InterPro" id="IPR048641">
    <property type="entry name" value="RlmN_N"/>
</dbReference>
<dbReference type="GO" id="GO:0051539">
    <property type="term" value="F:4 iron, 4 sulfur cluster binding"/>
    <property type="evidence" value="ECO:0007669"/>
    <property type="project" value="UniProtKB-KW"/>
</dbReference>
<organism evidence="15 16">
    <name type="scientific">Rhizopus oryzae</name>
    <name type="common">Mucormycosis agent</name>
    <name type="synonym">Rhizopus arrhizus var. delemar</name>
    <dbReference type="NCBI Taxonomy" id="64495"/>
    <lineage>
        <taxon>Eukaryota</taxon>
        <taxon>Fungi</taxon>
        <taxon>Fungi incertae sedis</taxon>
        <taxon>Mucoromycota</taxon>
        <taxon>Mucoromycotina</taxon>
        <taxon>Mucoromycetes</taxon>
        <taxon>Mucorales</taxon>
        <taxon>Mucorineae</taxon>
        <taxon>Rhizopodaceae</taxon>
        <taxon>Rhizopus</taxon>
    </lineage>
</organism>
<keyword evidence="9" id="KW-0408">Iron</keyword>
<gene>
    <name evidence="15" type="ORF">G6F64_002550</name>
</gene>
<feature type="compositionally biased region" description="Basic and acidic residues" evidence="12">
    <location>
        <begin position="896"/>
        <end position="913"/>
    </location>
</feature>
<sequence>MDSMYPEQQNRQQDLFINIQRPHHPYYNQHDDLIFNHRPVSPISPPLTLKEEAGHLEKRPIRSRGRRVSSIPGPGTRMFTCNADGCGKVFKRSEHLKRHIRSIHTLEKPFECPYQNCHKRFSRSDNLNQHIRIHRHNKDNNKKTAAPGILTPKLSVKYAVNAKPCLNYSTEIKKLNLLGLTLPELQQELSTVRNVKPYTALQLWQHIYKQGHVDFTQMTNLSKDLQAELSEKYTIYYGDIKLDKIAKDQTRKFLIGFNRDPRAIVETVIIPEPKRSTLCVSSQIGCSLNCSFCHTGTQKLERSLTAAEVVGQYMTAAKQSNDFPIREKRVISNMVFMGQGEPLYNWRQISKAVKILTDEQGLNWSKPKITISTSGVVPLIPKIATELGVSLAISLHATNNDLRNVLVPLNKMFSLEMVLDACKLYAQSMGNRGKRITFEYVMLKNVNDSLSEARTMAKLLKQLPAHVNLIPFNPWPGSEYESTHIDQIERFANIVSLNGIHCTIRRPRGQDQQANSTAPTFGFGSQAANPQGAFGSQNNTTFGFSTSQSPSQPSTAFGTQQQPTNAFGASTQQNTGFGSNTSVGFGGTSGFGTSSNATGGFGNAQNNATTAGTFGSNIQNTTGFGGFGSNSASSQPGSATIGFGAATSQPATSTTLSSFGSTSQPVSNSNTFNCFGNTSQPVTNTNTLFGSTSQPATSSTSTFGGFGTSQPATSNTSTFGGFGSTSQPASSTTTFGGFGNTSQPATSNTSTFGGFGTSQPATSNTSTFGGFGNTSQPASSTTTFGGFGTTKPTTNIAPFGATATTSNQTTNAVQGSLLDLKNCFPETSGPQFIIRPDGITRSTVTPNIFMSEPEVAECSSNHNLSAVPSTVSLPKPKELPRFLTSGLLSPGNGKRRTIDELVTKKNDREKNEQEGQNVPQYKPEPKTPKGILAEKNTDPYQGFYRNLRKDVTSV</sequence>
<keyword evidence="4" id="KW-0949">S-adenosyl-L-methionine</keyword>
<dbReference type="NCBIfam" id="TIGR00048">
    <property type="entry name" value="rRNA_mod_RlmN"/>
    <property type="match status" value="1"/>
</dbReference>
<dbReference type="SUPFAM" id="SSF102114">
    <property type="entry name" value="Radical SAM enzymes"/>
    <property type="match status" value="1"/>
</dbReference>
<evidence type="ECO:0000256" key="3">
    <source>
        <dbReference type="ARBA" id="ARBA00022552"/>
    </source>
</evidence>
<evidence type="ECO:0000256" key="8">
    <source>
        <dbReference type="ARBA" id="ARBA00022833"/>
    </source>
</evidence>
<dbReference type="SFLD" id="SFLDS00029">
    <property type="entry name" value="Radical_SAM"/>
    <property type="match status" value="1"/>
</dbReference>
<dbReference type="SUPFAM" id="SSF57667">
    <property type="entry name" value="beta-beta-alpha zinc fingers"/>
    <property type="match status" value="1"/>
</dbReference>
<keyword evidence="5" id="KW-0479">Metal-binding</keyword>
<feature type="region of interest" description="Disordered" evidence="12">
    <location>
        <begin position="883"/>
        <end position="954"/>
    </location>
</feature>
<dbReference type="HAMAP" id="MF_01849">
    <property type="entry name" value="RNA_methyltr_RlmN"/>
    <property type="match status" value="1"/>
</dbReference>
<evidence type="ECO:0000259" key="14">
    <source>
        <dbReference type="PROSITE" id="PS51918"/>
    </source>
</evidence>
<feature type="domain" description="C2H2-type" evidence="13">
    <location>
        <begin position="110"/>
        <end position="139"/>
    </location>
</feature>
<evidence type="ECO:0000256" key="11">
    <source>
        <dbReference type="PROSITE-ProRule" id="PRU00042"/>
    </source>
</evidence>
<dbReference type="PROSITE" id="PS00028">
    <property type="entry name" value="ZINC_FINGER_C2H2_1"/>
    <property type="match status" value="2"/>
</dbReference>
<feature type="domain" description="Radical SAM core" evidence="14">
    <location>
        <begin position="272"/>
        <end position="511"/>
    </location>
</feature>
<evidence type="ECO:0000256" key="12">
    <source>
        <dbReference type="SAM" id="MobiDB-lite"/>
    </source>
</evidence>
<keyword evidence="16" id="KW-1185">Reference proteome</keyword>
<comment type="caution">
    <text evidence="15">The sequence shown here is derived from an EMBL/GenBank/DDBJ whole genome shotgun (WGS) entry which is preliminary data.</text>
</comment>
<evidence type="ECO:0000256" key="4">
    <source>
        <dbReference type="ARBA" id="ARBA00022691"/>
    </source>
</evidence>
<evidence type="ECO:0000256" key="6">
    <source>
        <dbReference type="ARBA" id="ARBA00022737"/>
    </source>
</evidence>
<keyword evidence="6" id="KW-0677">Repeat</keyword>
<name>A0A9P6XG58_RHIOR</name>
<feature type="compositionally biased region" description="Polar residues" evidence="12">
    <location>
        <begin position="526"/>
        <end position="544"/>
    </location>
</feature>
<feature type="region of interest" description="Disordered" evidence="12">
    <location>
        <begin position="524"/>
        <end position="566"/>
    </location>
</feature>
<dbReference type="CDD" id="cd01335">
    <property type="entry name" value="Radical_SAM"/>
    <property type="match status" value="1"/>
</dbReference>
<dbReference type="GO" id="GO:0000978">
    <property type="term" value="F:RNA polymerase II cis-regulatory region sequence-specific DNA binding"/>
    <property type="evidence" value="ECO:0007669"/>
    <property type="project" value="UniProtKB-ARBA"/>
</dbReference>
<dbReference type="InterPro" id="IPR013785">
    <property type="entry name" value="Aldolase_TIM"/>
</dbReference>
<feature type="compositionally biased region" description="Low complexity" evidence="12">
    <location>
        <begin position="652"/>
        <end position="662"/>
    </location>
</feature>
<dbReference type="InterPro" id="IPR058240">
    <property type="entry name" value="rSAM_sf"/>
</dbReference>
<dbReference type="PROSITE" id="PS50157">
    <property type="entry name" value="ZINC_FINGER_C2H2_2"/>
    <property type="match status" value="2"/>
</dbReference>
<accession>A0A9P6XG58</accession>
<dbReference type="InterPro" id="IPR013087">
    <property type="entry name" value="Znf_C2H2_type"/>
</dbReference>
<dbReference type="Gene3D" id="3.20.20.70">
    <property type="entry name" value="Aldolase class I"/>
    <property type="match status" value="1"/>
</dbReference>
<dbReference type="GO" id="GO:0030488">
    <property type="term" value="P:tRNA methylation"/>
    <property type="evidence" value="ECO:0007669"/>
    <property type="project" value="InterPro"/>
</dbReference>
<evidence type="ECO:0000256" key="9">
    <source>
        <dbReference type="ARBA" id="ARBA00023004"/>
    </source>
</evidence>
<evidence type="ECO:0000256" key="1">
    <source>
        <dbReference type="ARBA" id="ARBA00001966"/>
    </source>
</evidence>
<evidence type="ECO:0000256" key="7">
    <source>
        <dbReference type="ARBA" id="ARBA00022771"/>
    </source>
</evidence>
<feature type="region of interest" description="Disordered" evidence="12">
    <location>
        <begin position="685"/>
        <end position="711"/>
    </location>
</feature>
<dbReference type="EMBL" id="JAANQT010000225">
    <property type="protein sequence ID" value="KAG1313041.1"/>
    <property type="molecule type" value="Genomic_DNA"/>
</dbReference>
<keyword evidence="8" id="KW-0862">Zinc</keyword>
<evidence type="ECO:0000256" key="10">
    <source>
        <dbReference type="ARBA" id="ARBA00023014"/>
    </source>
</evidence>
<dbReference type="PANTHER" id="PTHR30544:SF5">
    <property type="entry name" value="RADICAL SAM CORE DOMAIN-CONTAINING PROTEIN"/>
    <property type="match status" value="1"/>
</dbReference>
<reference evidence="15" key="1">
    <citation type="journal article" date="2020" name="Microb. Genom.">
        <title>Genetic diversity of clinical and environmental Mucorales isolates obtained from an investigation of mucormycosis cases among solid organ transplant recipients.</title>
        <authorList>
            <person name="Nguyen M.H."/>
            <person name="Kaul D."/>
            <person name="Muto C."/>
            <person name="Cheng S.J."/>
            <person name="Richter R.A."/>
            <person name="Bruno V.M."/>
            <person name="Liu G."/>
            <person name="Beyhan S."/>
            <person name="Sundermann A.J."/>
            <person name="Mounaud S."/>
            <person name="Pasculle A.W."/>
            <person name="Nierman W.C."/>
            <person name="Driscoll E."/>
            <person name="Cumbie R."/>
            <person name="Clancy C.J."/>
            <person name="Dupont C.L."/>
        </authorList>
    </citation>
    <scope>NUCLEOTIDE SEQUENCE</scope>
    <source>
        <strain evidence="15">GL11</strain>
    </source>
</reference>
<feature type="compositionally biased region" description="Polar residues" evidence="12">
    <location>
        <begin position="556"/>
        <end position="566"/>
    </location>
</feature>